<evidence type="ECO:0000256" key="2">
    <source>
        <dbReference type="SAM" id="SignalP"/>
    </source>
</evidence>
<dbReference type="InterPro" id="IPR018682">
    <property type="entry name" value="DUF2167_membr"/>
</dbReference>
<dbReference type="RefSeq" id="WP_244821437.1">
    <property type="nucleotide sequence ID" value="NZ_CP112998.1"/>
</dbReference>
<dbReference type="Pfam" id="PF09935">
    <property type="entry name" value="DUF2167"/>
    <property type="match status" value="1"/>
</dbReference>
<proteinExistence type="predicted"/>
<keyword evidence="4" id="KW-1185">Reference proteome</keyword>
<keyword evidence="2" id="KW-0732">Signal</keyword>
<keyword evidence="1" id="KW-0472">Membrane</keyword>
<feature type="chain" id="PRO_5039726710" evidence="2">
    <location>
        <begin position="20"/>
        <end position="314"/>
    </location>
</feature>
<gene>
    <name evidence="3" type="ORF">ON006_27720</name>
</gene>
<organism evidence="3 4">
    <name type="scientific">Dyadobacter pollutisoli</name>
    <dbReference type="NCBI Taxonomy" id="2910158"/>
    <lineage>
        <taxon>Bacteria</taxon>
        <taxon>Pseudomonadati</taxon>
        <taxon>Bacteroidota</taxon>
        <taxon>Cytophagia</taxon>
        <taxon>Cytophagales</taxon>
        <taxon>Spirosomataceae</taxon>
        <taxon>Dyadobacter</taxon>
    </lineage>
</organism>
<keyword evidence="1" id="KW-0812">Transmembrane</keyword>
<dbReference type="EMBL" id="CP112998">
    <property type="protein sequence ID" value="WAC11506.1"/>
    <property type="molecule type" value="Genomic_DNA"/>
</dbReference>
<feature type="signal peptide" evidence="2">
    <location>
        <begin position="1"/>
        <end position="19"/>
    </location>
</feature>
<dbReference type="Proteomes" id="UP001164653">
    <property type="component" value="Chromosome"/>
</dbReference>
<accession>A0A9E8SL70</accession>
<evidence type="ECO:0000313" key="4">
    <source>
        <dbReference type="Proteomes" id="UP001164653"/>
    </source>
</evidence>
<keyword evidence="1" id="KW-1133">Transmembrane helix</keyword>
<reference evidence="3" key="1">
    <citation type="submission" date="2022-11" db="EMBL/GenBank/DDBJ databases">
        <title>Dyadobacter pollutisoli sp. nov., isolated from plastic dumped soil.</title>
        <authorList>
            <person name="Kim J.M."/>
            <person name="Kim K.R."/>
            <person name="Lee J.K."/>
            <person name="Hao L."/>
            <person name="Jeon C.O."/>
        </authorList>
    </citation>
    <scope>NUCLEOTIDE SEQUENCE</scope>
    <source>
        <strain evidence="3">U1</strain>
    </source>
</reference>
<evidence type="ECO:0000256" key="1">
    <source>
        <dbReference type="SAM" id="Phobius"/>
    </source>
</evidence>
<feature type="transmembrane region" description="Helical" evidence="1">
    <location>
        <begin position="262"/>
        <end position="284"/>
    </location>
</feature>
<dbReference type="KEGG" id="dpf:ON006_27720"/>
<evidence type="ECO:0000313" key="3">
    <source>
        <dbReference type="EMBL" id="WAC11506.1"/>
    </source>
</evidence>
<name>A0A9E8SL70_9BACT</name>
<sequence>MKKLLLVLSLLALFQCSFAQNADTSSVEQAAAIQKILDRDKAIKYQTGNVHINSDVKLTVPAGYKFMSKADAEYVVFDFWGNPRSEGLLGMIVKQDYSIVDESAWAFVVTYENSGFVKDEDAEDIDYDEMMEELQGEEEETNAARVKEGYSAVHITGWAAKPFYDKKNNILHWAKSIKFGEDADTTLNYDVRILGRKGVLSLNAVGSLSQIGDIKKHVPDIIHIAQFKEGSRYTDFDPEIDKVAAYTIGGLVAGKLLAKVGLFALLLKNIKLVIFALIAIFGALKNRILGLFSKKAPALVAKTTSDPEPEAPEN</sequence>
<protein>
    <submittedName>
        <fullName evidence="3">DUF2167 domain-containing protein</fullName>
    </submittedName>
</protein>
<dbReference type="AlphaFoldDB" id="A0A9E8SL70"/>